<dbReference type="RefSeq" id="WP_171654520.1">
    <property type="nucleotide sequence ID" value="NZ_WHOD01000095.1"/>
</dbReference>
<dbReference type="GO" id="GO:0016491">
    <property type="term" value="F:oxidoreductase activity"/>
    <property type="evidence" value="ECO:0007669"/>
    <property type="project" value="UniProtKB-KW"/>
</dbReference>
<evidence type="ECO:0000256" key="3">
    <source>
        <dbReference type="ARBA" id="ARBA00022630"/>
    </source>
</evidence>
<organism evidence="6 7">
    <name type="scientific">Paenibacillus foliorum</name>
    <dbReference type="NCBI Taxonomy" id="2654974"/>
    <lineage>
        <taxon>Bacteria</taxon>
        <taxon>Bacillati</taxon>
        <taxon>Bacillota</taxon>
        <taxon>Bacilli</taxon>
        <taxon>Bacillales</taxon>
        <taxon>Paenibacillaceae</taxon>
        <taxon>Paenibacillus</taxon>
    </lineage>
</organism>
<feature type="domain" description="FAD/NAD(P)-binding" evidence="5">
    <location>
        <begin position="3"/>
        <end position="282"/>
    </location>
</feature>
<comment type="cofactor">
    <cofactor evidence="1">
        <name>FAD</name>
        <dbReference type="ChEBI" id="CHEBI:57692"/>
    </cofactor>
</comment>
<proteinExistence type="predicted"/>
<reference evidence="6" key="1">
    <citation type="submission" date="2019-10" db="EMBL/GenBank/DDBJ databases">
        <title>Description of Paenibacillus glebae sp. nov.</title>
        <authorList>
            <person name="Carlier A."/>
            <person name="Qi S."/>
        </authorList>
    </citation>
    <scope>NUCLEOTIDE SEQUENCE</scope>
    <source>
        <strain evidence="6">LMG 31456</strain>
    </source>
</reference>
<evidence type="ECO:0000256" key="4">
    <source>
        <dbReference type="ARBA" id="ARBA00023002"/>
    </source>
</evidence>
<name>A0A972K4R7_9BACL</name>
<dbReference type="PANTHER" id="PTHR48105">
    <property type="entry name" value="THIOREDOXIN REDUCTASE 1-RELATED-RELATED"/>
    <property type="match status" value="1"/>
</dbReference>
<accession>A0A972K4R7</accession>
<dbReference type="PRINTS" id="PR00368">
    <property type="entry name" value="FADPNR"/>
</dbReference>
<keyword evidence="4" id="KW-0560">Oxidoreductase</keyword>
<evidence type="ECO:0000259" key="5">
    <source>
        <dbReference type="Pfam" id="PF07992"/>
    </source>
</evidence>
<keyword evidence="3" id="KW-0285">Flavoprotein</keyword>
<sequence length="300" mass="32577">MLYDCAIIGGGPAGLNAALVLGRARRSIILFDNNKPRNAVTHESHGFITRDGVKPNEFRRIAQQEISRYPSVEFAHNEITTVSKSDGSFQLVTRDGRAVGAKNIILAAGLKEILPDISGIHDFYGTSLFSCPYCDGWELRDKPLVIVAEGLHSFQMAKIVHNWSRDIILCTNGQQTLTSEQKDKLQSKKIQVFEQRISGFIGQRGQLKQVTFEGGNTISRAGGFVTPIWVQAVSFGERLGCETNKLGGYVTDSFGKTNIKGVYAAGDASVIAPAQLIIAAAEGSRAAIGVNMNLTEAEFE</sequence>
<evidence type="ECO:0000256" key="1">
    <source>
        <dbReference type="ARBA" id="ARBA00001974"/>
    </source>
</evidence>
<dbReference type="InterPro" id="IPR023753">
    <property type="entry name" value="FAD/NAD-binding_dom"/>
</dbReference>
<dbReference type="Proteomes" id="UP000641588">
    <property type="component" value="Unassembled WGS sequence"/>
</dbReference>
<protein>
    <submittedName>
        <fullName evidence="6">NAD(P)/FAD-dependent oxidoreductase</fullName>
    </submittedName>
</protein>
<keyword evidence="7" id="KW-1185">Reference proteome</keyword>
<evidence type="ECO:0000256" key="2">
    <source>
        <dbReference type="ARBA" id="ARBA00011738"/>
    </source>
</evidence>
<dbReference type="InterPro" id="IPR050097">
    <property type="entry name" value="Ferredoxin-NADP_redctase_2"/>
</dbReference>
<dbReference type="InterPro" id="IPR036188">
    <property type="entry name" value="FAD/NAD-bd_sf"/>
</dbReference>
<dbReference type="AlphaFoldDB" id="A0A972K4R7"/>
<dbReference type="EMBL" id="WHOD01000095">
    <property type="protein sequence ID" value="NOU96292.1"/>
    <property type="molecule type" value="Genomic_DNA"/>
</dbReference>
<comment type="subunit">
    <text evidence="2">Homodimer.</text>
</comment>
<dbReference type="Pfam" id="PF07992">
    <property type="entry name" value="Pyr_redox_2"/>
    <property type="match status" value="1"/>
</dbReference>
<comment type="caution">
    <text evidence="6">The sequence shown here is derived from an EMBL/GenBank/DDBJ whole genome shotgun (WGS) entry which is preliminary data.</text>
</comment>
<gene>
    <name evidence="6" type="ORF">GC093_24160</name>
</gene>
<dbReference type="SUPFAM" id="SSF51905">
    <property type="entry name" value="FAD/NAD(P)-binding domain"/>
    <property type="match status" value="1"/>
</dbReference>
<dbReference type="PRINTS" id="PR00469">
    <property type="entry name" value="PNDRDTASEII"/>
</dbReference>
<evidence type="ECO:0000313" key="6">
    <source>
        <dbReference type="EMBL" id="NOU96292.1"/>
    </source>
</evidence>
<evidence type="ECO:0000313" key="7">
    <source>
        <dbReference type="Proteomes" id="UP000641588"/>
    </source>
</evidence>
<dbReference type="Gene3D" id="3.50.50.60">
    <property type="entry name" value="FAD/NAD(P)-binding domain"/>
    <property type="match status" value="2"/>
</dbReference>